<dbReference type="EMBL" id="WNWS01000026">
    <property type="protein sequence ID" value="KAE9986775.1"/>
    <property type="molecule type" value="Genomic_DNA"/>
</dbReference>
<dbReference type="AlphaFoldDB" id="A0A8H3VF35"/>
<reference evidence="1 2" key="1">
    <citation type="submission" date="2018-12" db="EMBL/GenBank/DDBJ databases">
        <title>Venturia inaequalis Genome Resource.</title>
        <authorList>
            <person name="Lichtner F.J."/>
        </authorList>
    </citation>
    <scope>NUCLEOTIDE SEQUENCE [LARGE SCALE GENOMIC DNA]</scope>
    <source>
        <strain evidence="1 2">120213</strain>
    </source>
</reference>
<protein>
    <submittedName>
        <fullName evidence="1">Uncharacterized protein</fullName>
    </submittedName>
</protein>
<gene>
    <name evidence="1" type="ORF">EG328_004793</name>
</gene>
<comment type="caution">
    <text evidence="1">The sequence shown here is derived from an EMBL/GenBank/DDBJ whole genome shotgun (WGS) entry which is preliminary data.</text>
</comment>
<accession>A0A8H3VF35</accession>
<dbReference type="Proteomes" id="UP000447873">
    <property type="component" value="Unassembled WGS sequence"/>
</dbReference>
<name>A0A8H3VF35_VENIN</name>
<organism evidence="1 2">
    <name type="scientific">Venturia inaequalis</name>
    <name type="common">Apple scab fungus</name>
    <dbReference type="NCBI Taxonomy" id="5025"/>
    <lineage>
        <taxon>Eukaryota</taxon>
        <taxon>Fungi</taxon>
        <taxon>Dikarya</taxon>
        <taxon>Ascomycota</taxon>
        <taxon>Pezizomycotina</taxon>
        <taxon>Dothideomycetes</taxon>
        <taxon>Pleosporomycetidae</taxon>
        <taxon>Venturiales</taxon>
        <taxon>Venturiaceae</taxon>
        <taxon>Venturia</taxon>
    </lineage>
</organism>
<evidence type="ECO:0000313" key="1">
    <source>
        <dbReference type="EMBL" id="KAE9986775.1"/>
    </source>
</evidence>
<proteinExistence type="predicted"/>
<evidence type="ECO:0000313" key="2">
    <source>
        <dbReference type="Proteomes" id="UP000447873"/>
    </source>
</evidence>
<sequence>MPEDIARMIPNPRYQASSFKLEGASGQSRERCLRDVSNKRSEENGKMMSELFKKDIRFNHLLSEFSTTIRKNSTTSHNGTQCTKNNPNVPDSDTLMTKIFSYVHVDETIFKSAP</sequence>